<dbReference type="InterPro" id="IPR049874">
    <property type="entry name" value="ROK_cs"/>
</dbReference>
<gene>
    <name evidence="4" type="ORF">QYF49_08075</name>
</gene>
<dbReference type="Pfam" id="PF13412">
    <property type="entry name" value="HTH_24"/>
    <property type="match status" value="1"/>
</dbReference>
<dbReference type="Proteomes" id="UP001168694">
    <property type="component" value="Unassembled WGS sequence"/>
</dbReference>
<dbReference type="Gene3D" id="1.10.10.10">
    <property type="entry name" value="Winged helix-like DNA-binding domain superfamily/Winged helix DNA-binding domain"/>
    <property type="match status" value="1"/>
</dbReference>
<accession>A0ABT8E4Y6</accession>
<evidence type="ECO:0000256" key="3">
    <source>
        <dbReference type="ARBA" id="ARBA00022629"/>
    </source>
</evidence>
<dbReference type="SUPFAM" id="SSF53067">
    <property type="entry name" value="Actin-like ATPase domain"/>
    <property type="match status" value="1"/>
</dbReference>
<organism evidence="4 5">
    <name type="scientific">Fictibacillus terranigra</name>
    <dbReference type="NCBI Taxonomy" id="3058424"/>
    <lineage>
        <taxon>Bacteria</taxon>
        <taxon>Bacillati</taxon>
        <taxon>Bacillota</taxon>
        <taxon>Bacilli</taxon>
        <taxon>Bacillales</taxon>
        <taxon>Fictibacillaceae</taxon>
        <taxon>Fictibacillus</taxon>
    </lineage>
</organism>
<dbReference type="InterPro" id="IPR043129">
    <property type="entry name" value="ATPase_NBD"/>
</dbReference>
<dbReference type="PANTHER" id="PTHR18964">
    <property type="entry name" value="ROK (REPRESSOR, ORF, KINASE) FAMILY"/>
    <property type="match status" value="1"/>
</dbReference>
<proteinExistence type="inferred from homology"/>
<comment type="function">
    <text evidence="1">Transcriptional repressor of xylose-utilizing enzymes.</text>
</comment>
<dbReference type="PROSITE" id="PS01125">
    <property type="entry name" value="ROK"/>
    <property type="match status" value="1"/>
</dbReference>
<dbReference type="InterPro" id="IPR036388">
    <property type="entry name" value="WH-like_DNA-bd_sf"/>
</dbReference>
<protein>
    <submittedName>
        <fullName evidence="4">ROK family transcriptional regulator</fullName>
    </submittedName>
</protein>
<dbReference type="Pfam" id="PF00480">
    <property type="entry name" value="ROK"/>
    <property type="match status" value="1"/>
</dbReference>
<dbReference type="CDD" id="cd24076">
    <property type="entry name" value="ASKHA_ATPase_ROK_BsXylR-like"/>
    <property type="match status" value="1"/>
</dbReference>
<evidence type="ECO:0000256" key="1">
    <source>
        <dbReference type="ARBA" id="ARBA00002486"/>
    </source>
</evidence>
<comment type="similarity">
    <text evidence="2">Belongs to the ROK (NagC/XylR) family.</text>
</comment>
<comment type="caution">
    <text evidence="4">The sequence shown here is derived from an EMBL/GenBank/DDBJ whole genome shotgun (WGS) entry which is preliminary data.</text>
</comment>
<keyword evidence="5" id="KW-1185">Reference proteome</keyword>
<dbReference type="SUPFAM" id="SSF46785">
    <property type="entry name" value="Winged helix' DNA-binding domain"/>
    <property type="match status" value="1"/>
</dbReference>
<dbReference type="EMBL" id="JAUHLN010000002">
    <property type="protein sequence ID" value="MDN4072977.1"/>
    <property type="molecule type" value="Genomic_DNA"/>
</dbReference>
<dbReference type="InterPro" id="IPR000600">
    <property type="entry name" value="ROK"/>
</dbReference>
<dbReference type="PANTHER" id="PTHR18964:SF149">
    <property type="entry name" value="BIFUNCTIONAL UDP-N-ACETYLGLUCOSAMINE 2-EPIMERASE_N-ACETYLMANNOSAMINE KINASE"/>
    <property type="match status" value="1"/>
</dbReference>
<keyword evidence="3" id="KW-0859">Xylose metabolism</keyword>
<evidence type="ECO:0000313" key="5">
    <source>
        <dbReference type="Proteomes" id="UP001168694"/>
    </source>
</evidence>
<name>A0ABT8E4Y6_9BACL</name>
<evidence type="ECO:0000313" key="4">
    <source>
        <dbReference type="EMBL" id="MDN4072977.1"/>
    </source>
</evidence>
<dbReference type="Gene3D" id="3.30.420.40">
    <property type="match status" value="2"/>
</dbReference>
<sequence length="388" mass="42961">MIIADQHLVKKMNQKLILNEIIKNAPISKAKISAITGLNKSTISSQVSSLIKGNIIFEIGRGTSSGGRRPIMLMFNKNAGYAIGVDIGVNYINVILSDLEGYISYSCYQDLEETSFAGMREALFTMIKTAMAHIPDSYYSLIGIGIGVPGFVDYDHQVVFTPNTKWNAINLQRIVQDEFNVPVFIENEANAGAYGEKNFGHAKNYENLIYVSVNIGIGIGIIINNQLYRGTKGFSGEMGHMSIDFSGPRCNCGNRGCWEMYASERSVTTSLTETKKMTHFSCEKITELVNQNDIETLNALENFGFFLGIGLTNILNTFDPEIIILRNDLIESHPIILKSIQNTITSRTYREQSDSCKFVISKLGKDSTALGASSIVIKNFLDNFSITD</sequence>
<reference evidence="4" key="1">
    <citation type="submission" date="2023-06" db="EMBL/GenBank/DDBJ databases">
        <title>Draft Genome Sequences of Representative Paenibacillus Polymyxa, Bacillus cereus, Fictibacillus sp., and Brevibacillus agri Strains Isolated from Amazonian Dark Earth.</title>
        <authorList>
            <person name="Pellegrinetti T.A."/>
            <person name="Cunha I.C.M."/>
            <person name="Chaves M.G."/>
            <person name="Freitas A.S."/>
            <person name="Silva A.V.R."/>
            <person name="Tsai S.M."/>
            <person name="Mendes L.W."/>
        </authorList>
    </citation>
    <scope>NUCLEOTIDE SEQUENCE</scope>
    <source>
        <strain evidence="4">CENA-BCM004</strain>
    </source>
</reference>
<evidence type="ECO:0000256" key="2">
    <source>
        <dbReference type="ARBA" id="ARBA00006479"/>
    </source>
</evidence>
<dbReference type="RefSeq" id="WP_290399130.1">
    <property type="nucleotide sequence ID" value="NZ_JAUHLN010000002.1"/>
</dbReference>
<keyword evidence="3" id="KW-0119">Carbohydrate metabolism</keyword>
<dbReference type="InterPro" id="IPR036390">
    <property type="entry name" value="WH_DNA-bd_sf"/>
</dbReference>